<dbReference type="AlphaFoldDB" id="A0A975CIG1"/>
<evidence type="ECO:0000259" key="2">
    <source>
        <dbReference type="Pfam" id="PF13785"/>
    </source>
</evidence>
<keyword evidence="1" id="KW-1133">Transmembrane helix</keyword>
<reference evidence="3" key="1">
    <citation type="submission" date="2021-03" db="EMBL/GenBank/DDBJ databases">
        <title>Ottowia sp. 27C isolated from the cloaca of a Giant Asian pond turtle (Heosemys grandis).</title>
        <authorList>
            <person name="Spergser J."/>
            <person name="Busse H.-J."/>
        </authorList>
    </citation>
    <scope>NUCLEOTIDE SEQUENCE</scope>
    <source>
        <strain evidence="3">27C</strain>
    </source>
</reference>
<evidence type="ECO:0000313" key="4">
    <source>
        <dbReference type="Proteomes" id="UP000663903"/>
    </source>
</evidence>
<feature type="transmembrane region" description="Helical" evidence="1">
    <location>
        <begin position="452"/>
        <end position="470"/>
    </location>
</feature>
<protein>
    <submittedName>
        <fullName evidence="3">DUF4178 domain-containing protein</fullName>
    </submittedName>
</protein>
<feature type="domain" description="DUF4178" evidence="2">
    <location>
        <begin position="282"/>
        <end position="419"/>
    </location>
</feature>
<feature type="domain" description="DUF4178" evidence="2">
    <location>
        <begin position="64"/>
        <end position="180"/>
    </location>
</feature>
<keyword evidence="4" id="KW-1185">Reference proteome</keyword>
<dbReference type="InterPro" id="IPR025235">
    <property type="entry name" value="DUF4178"/>
</dbReference>
<dbReference type="Pfam" id="PF13785">
    <property type="entry name" value="DUF4178"/>
    <property type="match status" value="2"/>
</dbReference>
<accession>A0A975CIG1</accession>
<keyword evidence="1" id="KW-0472">Membrane</keyword>
<organism evidence="3 4">
    <name type="scientific">Ottowia testudinis</name>
    <dbReference type="NCBI Taxonomy" id="2816950"/>
    <lineage>
        <taxon>Bacteria</taxon>
        <taxon>Pseudomonadati</taxon>
        <taxon>Pseudomonadota</taxon>
        <taxon>Betaproteobacteria</taxon>
        <taxon>Burkholderiales</taxon>
        <taxon>Comamonadaceae</taxon>
        <taxon>Ottowia</taxon>
    </lineage>
</organism>
<dbReference type="Proteomes" id="UP000663903">
    <property type="component" value="Chromosome"/>
</dbReference>
<evidence type="ECO:0000313" key="3">
    <source>
        <dbReference type="EMBL" id="QTD45547.1"/>
    </source>
</evidence>
<dbReference type="RefSeq" id="WP_208009295.1">
    <property type="nucleotide sequence ID" value="NZ_CP071796.1"/>
</dbReference>
<gene>
    <name evidence="3" type="ORF">J1M35_01050</name>
</gene>
<dbReference type="EMBL" id="CP071796">
    <property type="protein sequence ID" value="QTD45547.1"/>
    <property type="molecule type" value="Genomic_DNA"/>
</dbReference>
<sequence>MSEPAAQRFYRAPCPACGAPVEFKSAQSTHAVCAYCQSTVVREGDVLKRIGKMAELFDDHSLLQLGASGQIDGQSFTLVGRLQYKYPEGTWTEWHALLADGSSAWLSEDNGAYVFSRPVAAQREVPAAERFVVGASTALGGQRYAVTSNTTVALISAQGELPRLPPLGETFAVVELRTQGGGAAAQRVFSVDYGSAPPLLSEGRAVALADLNLSGLKHESGKESKGRQFACPNCGSPVLAKLDSTKSITCPQCNTLIDLSAGIGGELRHAVQDEPVRPLIALGSVGRLEGASWQAVGFQHRLGQSPDDDESFGWSEYLLYNANKGFCFLVDAEDGWSLVKPTTGAPERNLLGQSVTYQNVVYQKTWAYRAETSYVLGEFYWQVQRGQVTQNTDYAAGDRLLSSEQSASEITWSAGRKMSAQTVADAFKLADKKDLFKRADAQPLSAVGSANLLKVVIVVVIVLLVMMLIVKCVEDSAGGGAYSGRSAGGSYGGASSGGGHK</sequence>
<name>A0A975CIG1_9BURK</name>
<proteinExistence type="predicted"/>
<dbReference type="KEGG" id="otd:J1M35_01050"/>
<keyword evidence="1" id="KW-0812">Transmembrane</keyword>
<evidence type="ECO:0000256" key="1">
    <source>
        <dbReference type="SAM" id="Phobius"/>
    </source>
</evidence>